<proteinExistence type="predicted"/>
<accession>K2NH91</accession>
<protein>
    <submittedName>
        <fullName evidence="1">Uncharacterized protein</fullName>
    </submittedName>
</protein>
<dbReference type="Proteomes" id="UP000007350">
    <property type="component" value="Unassembled WGS sequence"/>
</dbReference>
<reference evidence="1 2" key="1">
    <citation type="journal article" date="2012" name="BMC Genomics">
        <title>Comparative genomic analysis of human infective Trypanosoma cruzi lineages with the bat-restricted subspecies T. cruzi marinkellei.</title>
        <authorList>
            <person name="Franzen O."/>
            <person name="Talavera-Lopez C."/>
            <person name="Ochaya S."/>
            <person name="Butler C.E."/>
            <person name="Messenger L.A."/>
            <person name="Lewis M.D."/>
            <person name="Llewellyn M.S."/>
            <person name="Marinkelle C.J."/>
            <person name="Tyler K.M."/>
            <person name="Miles M.A."/>
            <person name="Andersson B."/>
        </authorList>
    </citation>
    <scope>NUCLEOTIDE SEQUENCE [LARGE SCALE GENOMIC DNA]</scope>
    <source>
        <strain evidence="1 2">B7</strain>
    </source>
</reference>
<gene>
    <name evidence="1" type="ORF">MOQ_001040</name>
</gene>
<evidence type="ECO:0000313" key="2">
    <source>
        <dbReference type="Proteomes" id="UP000007350"/>
    </source>
</evidence>
<dbReference type="EMBL" id="AHKC01005064">
    <property type="protein sequence ID" value="EKF38745.1"/>
    <property type="molecule type" value="Genomic_DNA"/>
</dbReference>
<name>K2NH91_TRYCR</name>
<dbReference type="AlphaFoldDB" id="K2NH91"/>
<evidence type="ECO:0000313" key="1">
    <source>
        <dbReference type="EMBL" id="EKF38745.1"/>
    </source>
</evidence>
<comment type="caution">
    <text evidence="1">The sequence shown here is derived from an EMBL/GenBank/DDBJ whole genome shotgun (WGS) entry which is preliminary data.</text>
</comment>
<sequence length="985" mass="109709">MNDTPQKKQKNKKKKKKGRCRRVVFFIIISPHEMRAMCSVFSLLRDRLLVAPISPLKAAEVLCSEHPCADSGVTTHLVNCVDGNGILLQLPVLLSLVRCGYRHVSSCEQQKALISQWGPMEETLFSALWIRLRRLTAAGDTTWDETLALHFDVGEGKGWGGCRLEPVDFLLQTLQLVVDVACFVHYSTLSVKTHRLRLLADVFSPVMRKVDVAWCEINEPNSPVVIPPEQLQELGHLAGQCLCLYGKYFLLFHQGLCNMLFAGTSALSTMLQSNKQGVALIKAYTVQDALSTVRVVLVGLLTRTACERQHWIGSMECWMELVLQLAEVFTFQEANWLEHIDEDITRETFNGPYNLHVDVLSTLSTVIAAYHYIVRIKLNSVVNESITKAFDNILKRGLGLLRQLLLLVTGAQKDKALSPCNAIHNHGIGGNYLSLRTWCTCCEAAQVLHACFPLCEKCVTAEESDDAEIRTALLGDALHRLTCSNVGAGEGGGDNDASVSLTFYLTLVRALRRWQAAPNSEECVSLDALWNAARMRLPGSLNASPPPVRLLILLLEELCCILIDNFPTLPKASLQMMRKETIAMRETVHAMWSNCLKHIQGRFEVGKTALVDDDVAAIARGMLYIGAAANCVQKGVVIELFEDHRFLLSRLCALLLPVESGMRCCFGAVRNRQEGGYSGWDAEDDEEDENDYRILISGGAYCFVCETCLGGMLWHKPNDILVESVGVTCQCLLRHHGIADIIAAYVEFFTPVLMQGKKTTCETDPVEEPFAALQSTNWMCMTPSAVACRGVKQCSQDAGDMTPFFTPAALFFIECHQQLLLLPASDVLPSHARRILRVLFTMSPGFFACVPELPRFLLRRILKSPTLFSPAVAAVTENTSIRNEVVREGACDSIESADSSELWEVLLWVCTAKIARLKGRLPNDMNNFEVEKDGSDFLKAASSIRLEEDTEETLRMLYAVDDDSDDMFFTTRQRVLQRALEILQK</sequence>
<dbReference type="OrthoDB" id="243481at2759"/>
<keyword evidence="2" id="KW-1185">Reference proteome</keyword>
<organism evidence="1 2">
    <name type="scientific">Trypanosoma cruzi marinkellei</name>
    <dbReference type="NCBI Taxonomy" id="85056"/>
    <lineage>
        <taxon>Eukaryota</taxon>
        <taxon>Discoba</taxon>
        <taxon>Euglenozoa</taxon>
        <taxon>Kinetoplastea</taxon>
        <taxon>Metakinetoplastina</taxon>
        <taxon>Trypanosomatida</taxon>
        <taxon>Trypanosomatidae</taxon>
        <taxon>Trypanosoma</taxon>
        <taxon>Schizotrypanum</taxon>
    </lineage>
</organism>